<evidence type="ECO:0000313" key="4">
    <source>
        <dbReference type="EMBL" id="WNG51536.1"/>
    </source>
</evidence>
<keyword evidence="1 2" id="KW-0238">DNA-binding</keyword>
<sequence>MAQYLKDDVREDIAAAALKVFALKGYMSATMAEIAKAARISTGNIYRYYENKSVLFDEVVSDDFVRTFTSLLRRRVQSLDGVSDIRTLGPTAAFHLASEELLRFCIDHRLRVIVLLGRAQGSRHEEFSERLVQELIQLAVAHFRSLHPGTRVTATARFNLERIYRNLVGAMVDILTRFEDEALIREAVEGYSKYHLAGLANFFG</sequence>
<dbReference type="Gene3D" id="1.10.357.10">
    <property type="entry name" value="Tetracycline Repressor, domain 2"/>
    <property type="match status" value="1"/>
</dbReference>
<feature type="DNA-binding region" description="H-T-H motif" evidence="2">
    <location>
        <begin position="30"/>
        <end position="49"/>
    </location>
</feature>
<name>A0ABY9X814_9BACT</name>
<feature type="domain" description="HTH tetR-type" evidence="3">
    <location>
        <begin position="7"/>
        <end position="67"/>
    </location>
</feature>
<dbReference type="InterPro" id="IPR050109">
    <property type="entry name" value="HTH-type_TetR-like_transc_reg"/>
</dbReference>
<dbReference type="SUPFAM" id="SSF46689">
    <property type="entry name" value="Homeodomain-like"/>
    <property type="match status" value="1"/>
</dbReference>
<dbReference type="InterPro" id="IPR009057">
    <property type="entry name" value="Homeodomain-like_sf"/>
</dbReference>
<accession>A0ABY9X814</accession>
<dbReference type="PRINTS" id="PR00455">
    <property type="entry name" value="HTHTETR"/>
</dbReference>
<dbReference type="RefSeq" id="WP_395811801.1">
    <property type="nucleotide sequence ID" value="NZ_CP043494.1"/>
</dbReference>
<dbReference type="PANTHER" id="PTHR30055:SF226">
    <property type="entry name" value="HTH-TYPE TRANSCRIPTIONAL REGULATOR PKSA"/>
    <property type="match status" value="1"/>
</dbReference>
<keyword evidence="5" id="KW-1185">Reference proteome</keyword>
<dbReference type="InterPro" id="IPR001647">
    <property type="entry name" value="HTH_TetR"/>
</dbReference>
<dbReference type="EMBL" id="CP043494">
    <property type="protein sequence ID" value="WNG51536.1"/>
    <property type="molecule type" value="Genomic_DNA"/>
</dbReference>
<evidence type="ECO:0000259" key="3">
    <source>
        <dbReference type="PROSITE" id="PS50977"/>
    </source>
</evidence>
<dbReference type="Pfam" id="PF00440">
    <property type="entry name" value="TetR_N"/>
    <property type="match status" value="1"/>
</dbReference>
<organism evidence="4 5">
    <name type="scientific">Archangium minus</name>
    <dbReference type="NCBI Taxonomy" id="83450"/>
    <lineage>
        <taxon>Bacteria</taxon>
        <taxon>Pseudomonadati</taxon>
        <taxon>Myxococcota</taxon>
        <taxon>Myxococcia</taxon>
        <taxon>Myxococcales</taxon>
        <taxon>Cystobacterineae</taxon>
        <taxon>Archangiaceae</taxon>
        <taxon>Archangium</taxon>
    </lineage>
</organism>
<dbReference type="PANTHER" id="PTHR30055">
    <property type="entry name" value="HTH-TYPE TRANSCRIPTIONAL REGULATOR RUTR"/>
    <property type="match status" value="1"/>
</dbReference>
<evidence type="ECO:0000256" key="2">
    <source>
        <dbReference type="PROSITE-ProRule" id="PRU00335"/>
    </source>
</evidence>
<dbReference type="Proteomes" id="UP001611383">
    <property type="component" value="Chromosome"/>
</dbReference>
<evidence type="ECO:0000313" key="5">
    <source>
        <dbReference type="Proteomes" id="UP001611383"/>
    </source>
</evidence>
<dbReference type="PROSITE" id="PS50977">
    <property type="entry name" value="HTH_TETR_2"/>
    <property type="match status" value="1"/>
</dbReference>
<proteinExistence type="predicted"/>
<reference evidence="4 5" key="1">
    <citation type="submission" date="2019-08" db="EMBL/GenBank/DDBJ databases">
        <title>Archangium and Cystobacter genomes.</title>
        <authorList>
            <person name="Chen I.-C.K."/>
            <person name="Wielgoss S."/>
        </authorList>
    </citation>
    <scope>NUCLEOTIDE SEQUENCE [LARGE SCALE GENOMIC DNA]</scope>
    <source>
        <strain evidence="4 5">Cbm 6</strain>
    </source>
</reference>
<protein>
    <submittedName>
        <fullName evidence="4">TetR/AcrR family transcriptional regulator</fullName>
    </submittedName>
</protein>
<evidence type="ECO:0000256" key="1">
    <source>
        <dbReference type="ARBA" id="ARBA00023125"/>
    </source>
</evidence>
<gene>
    <name evidence="4" type="ORF">F0U60_50945</name>
</gene>